<reference evidence="3" key="1">
    <citation type="submission" date="2019-12" db="EMBL/GenBank/DDBJ databases">
        <title>Genome sequencing and annotation of Brassica cretica.</title>
        <authorList>
            <person name="Studholme D.J."/>
            <person name="Sarris P.F."/>
        </authorList>
    </citation>
    <scope>NUCLEOTIDE SEQUENCE</scope>
    <source>
        <strain evidence="2">PFS-001/15</strain>
        <strain evidence="3">PFS-102/07</strain>
        <tissue evidence="3">Leaf</tissue>
    </source>
</reference>
<accession>A0A8S9JYZ2</accession>
<dbReference type="Proteomes" id="UP000712281">
    <property type="component" value="Unassembled WGS sequence"/>
</dbReference>
<name>A0A8S9JYZ2_BRACR</name>
<feature type="region of interest" description="Disordered" evidence="1">
    <location>
        <begin position="1"/>
        <end position="23"/>
    </location>
</feature>
<comment type="caution">
    <text evidence="3">The sequence shown here is derived from an EMBL/GenBank/DDBJ whole genome shotgun (WGS) entry which is preliminary data.</text>
</comment>
<dbReference type="AlphaFoldDB" id="A0A8S9JYZ2"/>
<evidence type="ECO:0000313" key="3">
    <source>
        <dbReference type="EMBL" id="KAF2587334.1"/>
    </source>
</evidence>
<dbReference type="EMBL" id="QGKW02002005">
    <property type="protein sequence ID" value="KAF2544436.1"/>
    <property type="molecule type" value="Genomic_DNA"/>
</dbReference>
<gene>
    <name evidence="2" type="ORF">F2Q68_00030324</name>
    <name evidence="3" type="ORF">F2Q70_00035239</name>
</gene>
<organism evidence="3">
    <name type="scientific">Brassica cretica</name>
    <name type="common">Mustard</name>
    <dbReference type="NCBI Taxonomy" id="69181"/>
    <lineage>
        <taxon>Eukaryota</taxon>
        <taxon>Viridiplantae</taxon>
        <taxon>Streptophyta</taxon>
        <taxon>Embryophyta</taxon>
        <taxon>Tracheophyta</taxon>
        <taxon>Spermatophyta</taxon>
        <taxon>Magnoliopsida</taxon>
        <taxon>eudicotyledons</taxon>
        <taxon>Gunneridae</taxon>
        <taxon>Pentapetalae</taxon>
        <taxon>rosids</taxon>
        <taxon>malvids</taxon>
        <taxon>Brassicales</taxon>
        <taxon>Brassicaceae</taxon>
        <taxon>Brassiceae</taxon>
        <taxon>Brassica</taxon>
    </lineage>
</organism>
<dbReference type="EMBL" id="QGKY02000246">
    <property type="protein sequence ID" value="KAF2587334.1"/>
    <property type="molecule type" value="Genomic_DNA"/>
</dbReference>
<evidence type="ECO:0000256" key="1">
    <source>
        <dbReference type="SAM" id="MobiDB-lite"/>
    </source>
</evidence>
<sequence length="79" mass="8862">MDPTFYYPDPDSTPPDIRIYGSDPDRISDRIRIESRIESGSRIKVSGLGGPLQMFHKNILRPWALDLTNSGDKGQESIA</sequence>
<proteinExistence type="predicted"/>
<evidence type="ECO:0000313" key="2">
    <source>
        <dbReference type="EMBL" id="KAF2544436.1"/>
    </source>
</evidence>
<protein>
    <submittedName>
        <fullName evidence="3">Uncharacterized protein</fullName>
    </submittedName>
</protein>